<name>A0A1H7G1I6_9BURK</name>
<feature type="region of interest" description="Disordered" evidence="1">
    <location>
        <begin position="1"/>
        <end position="20"/>
    </location>
</feature>
<dbReference type="EMBL" id="FOAJ01000001">
    <property type="protein sequence ID" value="SEK29545.1"/>
    <property type="molecule type" value="Genomic_DNA"/>
</dbReference>
<accession>A0A1H7G1I6</accession>
<sequence>MSRKTRERRPGPARPPRTQGKSLLLPMAQSLAMQVSIDNHLTLEVLRRGAAESFHLASLRQATYFAMLLNAAGYGDARPGLFRETDDAITRCHASSEQTGIWRIDDDAFDLLCEVLTLHDRQLATVPMYGLMDATRKLQKAAQK</sequence>
<dbReference type="RefSeq" id="WP_090552125.1">
    <property type="nucleotide sequence ID" value="NZ_FNSR01000003.1"/>
</dbReference>
<dbReference type="AlphaFoldDB" id="A0A1H7G1I6"/>
<dbReference type="Proteomes" id="UP000199120">
    <property type="component" value="Unassembled WGS sequence"/>
</dbReference>
<evidence type="ECO:0000313" key="2">
    <source>
        <dbReference type="EMBL" id="SEK29545.1"/>
    </source>
</evidence>
<proteinExistence type="predicted"/>
<evidence type="ECO:0008006" key="4">
    <source>
        <dbReference type="Google" id="ProtNLM"/>
    </source>
</evidence>
<protein>
    <recommendedName>
        <fullName evidence="4">Fis family transcriptional regulator</fullName>
    </recommendedName>
</protein>
<keyword evidence="3" id="KW-1185">Reference proteome</keyword>
<evidence type="ECO:0000256" key="1">
    <source>
        <dbReference type="SAM" id="MobiDB-lite"/>
    </source>
</evidence>
<evidence type="ECO:0000313" key="3">
    <source>
        <dbReference type="Proteomes" id="UP000199120"/>
    </source>
</evidence>
<reference evidence="3" key="1">
    <citation type="submission" date="2016-10" db="EMBL/GenBank/DDBJ databases">
        <authorList>
            <person name="Varghese N."/>
            <person name="Submissions S."/>
        </authorList>
    </citation>
    <scope>NUCLEOTIDE SEQUENCE [LARGE SCALE GENOMIC DNA]</scope>
    <source>
        <strain evidence="3">LMG 26416</strain>
    </source>
</reference>
<dbReference type="OrthoDB" id="9097177at2"/>
<dbReference type="STRING" id="416943.SAMN05445871_5766"/>
<gene>
    <name evidence="2" type="ORF">SAMN05192542_101478</name>
</gene>
<organism evidence="2 3">
    <name type="scientific">Paraburkholderia caballeronis</name>
    <dbReference type="NCBI Taxonomy" id="416943"/>
    <lineage>
        <taxon>Bacteria</taxon>
        <taxon>Pseudomonadati</taxon>
        <taxon>Pseudomonadota</taxon>
        <taxon>Betaproteobacteria</taxon>
        <taxon>Burkholderiales</taxon>
        <taxon>Burkholderiaceae</taxon>
        <taxon>Paraburkholderia</taxon>
    </lineage>
</organism>